<dbReference type="InterPro" id="IPR029063">
    <property type="entry name" value="SAM-dependent_MTases_sf"/>
</dbReference>
<dbReference type="PROSITE" id="PS00092">
    <property type="entry name" value="N6_MTASE"/>
    <property type="match status" value="1"/>
</dbReference>
<dbReference type="InterPro" id="IPR004398">
    <property type="entry name" value="RNA_MeTrfase_RsmD"/>
</dbReference>
<keyword evidence="4" id="KW-1185">Reference proteome</keyword>
<dbReference type="CDD" id="cd02440">
    <property type="entry name" value="AdoMet_MTases"/>
    <property type="match status" value="1"/>
</dbReference>
<dbReference type="Pfam" id="PF03602">
    <property type="entry name" value="Cons_hypoth95"/>
    <property type="match status" value="1"/>
</dbReference>
<keyword evidence="1" id="KW-0489">Methyltransferase</keyword>
<accession>A0ABM6RT47</accession>
<dbReference type="EMBL" id="CP019454">
    <property type="protein sequence ID" value="AUW94514.1"/>
    <property type="molecule type" value="Genomic_DNA"/>
</dbReference>
<protein>
    <submittedName>
        <fullName evidence="3">16S rRNA (Guanine(966)-N(2))-methyltransferase RsmD</fullName>
    </submittedName>
</protein>
<evidence type="ECO:0000256" key="1">
    <source>
        <dbReference type="ARBA" id="ARBA00022603"/>
    </source>
</evidence>
<dbReference type="PANTHER" id="PTHR43542:SF1">
    <property type="entry name" value="METHYLTRANSFERASE"/>
    <property type="match status" value="1"/>
</dbReference>
<sequence>MRIVGGWASGLRIEAPPGQGTRPTTERVREAIFNSLRNQVEGARVLDLYAGSGAMALESVSWGAASSVAVEPNRKAQMVIRANIERVNMSEWVRLWPGTAESAVGHFRDKGHQFDLVICDPPWKDGLSATIREGLQDVLAPEAWVVVEHPTGQDFGPLMGTILVKTRRYGDTTISYWTRS</sequence>
<dbReference type="Gene3D" id="3.40.50.150">
    <property type="entry name" value="Vaccinia Virus protein VP39"/>
    <property type="match status" value="1"/>
</dbReference>
<organism evidence="3 4">
    <name type="scientific">Sulfobacillus thermotolerans</name>
    <dbReference type="NCBI Taxonomy" id="338644"/>
    <lineage>
        <taxon>Bacteria</taxon>
        <taxon>Bacillati</taxon>
        <taxon>Bacillota</taxon>
        <taxon>Clostridia</taxon>
        <taxon>Eubacteriales</taxon>
        <taxon>Clostridiales Family XVII. Incertae Sedis</taxon>
        <taxon>Sulfobacillus</taxon>
    </lineage>
</organism>
<dbReference type="PIRSF" id="PIRSF004553">
    <property type="entry name" value="CHP00095"/>
    <property type="match status" value="1"/>
</dbReference>
<dbReference type="Proteomes" id="UP000325292">
    <property type="component" value="Chromosome"/>
</dbReference>
<dbReference type="PANTHER" id="PTHR43542">
    <property type="entry name" value="METHYLTRANSFERASE"/>
    <property type="match status" value="1"/>
</dbReference>
<evidence type="ECO:0000313" key="3">
    <source>
        <dbReference type="EMBL" id="AUW94514.1"/>
    </source>
</evidence>
<reference evidence="3 4" key="1">
    <citation type="journal article" date="2019" name="Sci. Rep.">
        <title>Sulfobacillus thermotolerans: new insights into resistance and metabolic capacities of acidophilic chemolithotrophs.</title>
        <authorList>
            <person name="Panyushkina A.E."/>
            <person name="Babenko V.V."/>
            <person name="Nikitina A.S."/>
            <person name="Selezneva O.V."/>
            <person name="Tsaplina I.A."/>
            <person name="Letarova M.A."/>
            <person name="Kostryukova E.S."/>
            <person name="Letarov A.V."/>
        </authorList>
    </citation>
    <scope>NUCLEOTIDE SEQUENCE [LARGE SCALE GENOMIC DNA]</scope>
    <source>
        <strain evidence="3 4">Kr1</strain>
    </source>
</reference>
<dbReference type="SUPFAM" id="SSF53335">
    <property type="entry name" value="S-adenosyl-L-methionine-dependent methyltransferases"/>
    <property type="match status" value="1"/>
</dbReference>
<evidence type="ECO:0000256" key="2">
    <source>
        <dbReference type="ARBA" id="ARBA00022679"/>
    </source>
</evidence>
<proteinExistence type="predicted"/>
<dbReference type="NCBIfam" id="TIGR00095">
    <property type="entry name" value="16S rRNA (guanine(966)-N(2))-methyltransferase RsmD"/>
    <property type="match status" value="1"/>
</dbReference>
<name>A0ABM6RT47_9FIRM</name>
<evidence type="ECO:0000313" key="4">
    <source>
        <dbReference type="Proteomes" id="UP000325292"/>
    </source>
</evidence>
<gene>
    <name evidence="3" type="ORF">BXT84_11650</name>
</gene>
<dbReference type="InterPro" id="IPR002052">
    <property type="entry name" value="DNA_methylase_N6_adenine_CS"/>
</dbReference>
<keyword evidence="2" id="KW-0808">Transferase</keyword>